<feature type="transmembrane region" description="Helical" evidence="7">
    <location>
        <begin position="217"/>
        <end position="239"/>
    </location>
</feature>
<evidence type="ECO:0000256" key="1">
    <source>
        <dbReference type="ARBA" id="ARBA00004429"/>
    </source>
</evidence>
<keyword evidence="7" id="KW-0813">Transport</keyword>
<keyword evidence="6 7" id="KW-0472">Membrane</keyword>
<dbReference type="NCBIfam" id="TIGR00786">
    <property type="entry name" value="dctM"/>
    <property type="match status" value="1"/>
</dbReference>
<comment type="caution">
    <text evidence="9">The sequence shown here is derived from an EMBL/GenBank/DDBJ whole genome shotgun (WGS) entry which is preliminary data.</text>
</comment>
<evidence type="ECO:0000256" key="4">
    <source>
        <dbReference type="ARBA" id="ARBA00022692"/>
    </source>
</evidence>
<evidence type="ECO:0000256" key="3">
    <source>
        <dbReference type="ARBA" id="ARBA00022519"/>
    </source>
</evidence>
<comment type="caution">
    <text evidence="7">Lacks conserved residue(s) required for the propagation of feature annotation.</text>
</comment>
<keyword evidence="3 7" id="KW-0997">Cell inner membrane</keyword>
<evidence type="ECO:0000256" key="5">
    <source>
        <dbReference type="ARBA" id="ARBA00022989"/>
    </source>
</evidence>
<feature type="domain" description="TRAP C4-dicarboxylate transport system permease DctM subunit" evidence="8">
    <location>
        <begin position="9"/>
        <end position="421"/>
    </location>
</feature>
<evidence type="ECO:0000313" key="10">
    <source>
        <dbReference type="Proteomes" id="UP001151088"/>
    </source>
</evidence>
<organism evidence="9 10">
    <name type="scientific">Ancylobacter mangrovi</name>
    <dbReference type="NCBI Taxonomy" id="2972472"/>
    <lineage>
        <taxon>Bacteria</taxon>
        <taxon>Pseudomonadati</taxon>
        <taxon>Pseudomonadota</taxon>
        <taxon>Alphaproteobacteria</taxon>
        <taxon>Hyphomicrobiales</taxon>
        <taxon>Xanthobacteraceae</taxon>
        <taxon>Ancylobacter</taxon>
    </lineage>
</organism>
<evidence type="ECO:0000256" key="2">
    <source>
        <dbReference type="ARBA" id="ARBA00022475"/>
    </source>
</evidence>
<feature type="transmembrane region" description="Helical" evidence="7">
    <location>
        <begin position="56"/>
        <end position="74"/>
    </location>
</feature>
<keyword evidence="5 7" id="KW-1133">Transmembrane helix</keyword>
<feature type="transmembrane region" description="Helical" evidence="7">
    <location>
        <begin position="276"/>
        <end position="298"/>
    </location>
</feature>
<comment type="function">
    <text evidence="7">Part of the tripartite ATP-independent periplasmic (TRAP) transport system.</text>
</comment>
<comment type="similarity">
    <text evidence="7">Belongs to the TRAP transporter large permease family.</text>
</comment>
<feature type="transmembrane region" description="Helical" evidence="7">
    <location>
        <begin position="6"/>
        <end position="36"/>
    </location>
</feature>
<comment type="subcellular location">
    <subcellularLocation>
        <location evidence="1 7">Cell inner membrane</location>
        <topology evidence="1 7">Multi-pass membrane protein</topology>
    </subcellularLocation>
</comment>
<dbReference type="GO" id="GO:0022857">
    <property type="term" value="F:transmembrane transporter activity"/>
    <property type="evidence" value="ECO:0007669"/>
    <property type="project" value="UniProtKB-UniRule"/>
</dbReference>
<feature type="transmembrane region" description="Helical" evidence="7">
    <location>
        <begin position="103"/>
        <end position="126"/>
    </location>
</feature>
<name>A0A9X2PAZ8_9HYPH</name>
<feature type="transmembrane region" description="Helical" evidence="7">
    <location>
        <begin position="318"/>
        <end position="348"/>
    </location>
</feature>
<feature type="transmembrane region" description="Helical" evidence="7">
    <location>
        <begin position="172"/>
        <end position="196"/>
    </location>
</feature>
<evidence type="ECO:0000313" key="9">
    <source>
        <dbReference type="EMBL" id="MCS0494620.1"/>
    </source>
</evidence>
<dbReference type="EMBL" id="JANTHZ010000002">
    <property type="protein sequence ID" value="MCS0494620.1"/>
    <property type="molecule type" value="Genomic_DNA"/>
</dbReference>
<protein>
    <recommendedName>
        <fullName evidence="7">TRAP transporter large permease protein</fullName>
    </recommendedName>
</protein>
<feature type="transmembrane region" description="Helical" evidence="7">
    <location>
        <begin position="245"/>
        <end position="264"/>
    </location>
</feature>
<reference evidence="9" key="1">
    <citation type="submission" date="2022-08" db="EMBL/GenBank/DDBJ databases">
        <authorList>
            <person name="Li F."/>
        </authorList>
    </citation>
    <scope>NUCLEOTIDE SEQUENCE</scope>
    <source>
        <strain evidence="9">MQZ15Z-1</strain>
    </source>
</reference>
<dbReference type="Pfam" id="PF06808">
    <property type="entry name" value="DctM"/>
    <property type="match status" value="1"/>
</dbReference>
<keyword evidence="4 7" id="KW-0812">Transmembrane</keyword>
<feature type="transmembrane region" description="Helical" evidence="7">
    <location>
        <begin position="360"/>
        <end position="384"/>
    </location>
</feature>
<dbReference type="AlphaFoldDB" id="A0A9X2PAZ8"/>
<gene>
    <name evidence="9" type="ORF">NVS89_05880</name>
</gene>
<comment type="subunit">
    <text evidence="7">The complex comprises the extracytoplasmic solute receptor protein and the two transmembrane proteins.</text>
</comment>
<keyword evidence="2" id="KW-1003">Cell membrane</keyword>
<dbReference type="GO" id="GO:0005886">
    <property type="term" value="C:plasma membrane"/>
    <property type="evidence" value="ECO:0007669"/>
    <property type="project" value="UniProtKB-SubCell"/>
</dbReference>
<dbReference type="RefSeq" id="WP_258731645.1">
    <property type="nucleotide sequence ID" value="NZ_JANTHZ010000002.1"/>
</dbReference>
<evidence type="ECO:0000256" key="7">
    <source>
        <dbReference type="RuleBase" id="RU369079"/>
    </source>
</evidence>
<dbReference type="PANTHER" id="PTHR33362">
    <property type="entry name" value="SIALIC ACID TRAP TRANSPORTER PERMEASE PROTEIN SIAT-RELATED"/>
    <property type="match status" value="1"/>
</dbReference>
<accession>A0A9X2PAZ8</accession>
<keyword evidence="10" id="KW-1185">Reference proteome</keyword>
<evidence type="ECO:0000256" key="6">
    <source>
        <dbReference type="ARBA" id="ARBA00023136"/>
    </source>
</evidence>
<sequence>MLPVILTLALIGLIMSGLMIAVAAGLASIVGGLALFGDPLGARVPMMISRFSIDRIDNFLLLAIPFFILAGRLMNTGGVTVRLFDFVAALVQPLRGGLGHANVLASFVFAGMSGSATADVVGLGAVEMKAMRAKNYPDAFSAGVTAASSLLGPVIPPSIVLIAYAVQAEQSVATLFLAAIVPGILLALAFMSWVAYQAHVQKMPEGSWPSASEVGRKAVHALLPMLTPGIILTGIYGGVFTPTEAAAVAVLYALLLTTLVYRELTWRDLLEQLKGTALDTATLMFIIAMTSAFGVIMLRLGLPQALVGLVVGISSNPTIVMFLLLIVWLLVGCFMAQTPAIIILTPILMPIASQIGLDMVHFGVVMALALTVGLLTPPVGMVLYALKKVADVPLGTLFRVSVPYVVIAIAVLCLLILVPGLVTALPYAFGLH</sequence>
<dbReference type="InterPro" id="IPR004681">
    <property type="entry name" value="TRAP_DctM"/>
</dbReference>
<dbReference type="InterPro" id="IPR010656">
    <property type="entry name" value="DctM"/>
</dbReference>
<dbReference type="Proteomes" id="UP001151088">
    <property type="component" value="Unassembled WGS sequence"/>
</dbReference>
<evidence type="ECO:0000259" key="8">
    <source>
        <dbReference type="Pfam" id="PF06808"/>
    </source>
</evidence>
<proteinExistence type="inferred from homology"/>
<dbReference type="PIRSF" id="PIRSF006066">
    <property type="entry name" value="HI0050"/>
    <property type="match status" value="1"/>
</dbReference>
<feature type="transmembrane region" description="Helical" evidence="7">
    <location>
        <begin position="404"/>
        <end position="429"/>
    </location>
</feature>